<gene>
    <name evidence="2" type="ORF">NBR_LOCUS7953</name>
</gene>
<dbReference type="AlphaFoldDB" id="A0A0N4XY24"/>
<evidence type="ECO:0000313" key="2">
    <source>
        <dbReference type="EMBL" id="VDL71542.1"/>
    </source>
</evidence>
<keyword evidence="3" id="KW-1185">Reference proteome</keyword>
<protein>
    <submittedName>
        <fullName evidence="4">YkuD domain-containing protein</fullName>
    </submittedName>
</protein>
<feature type="region of interest" description="Disordered" evidence="1">
    <location>
        <begin position="1"/>
        <end position="20"/>
    </location>
</feature>
<proteinExistence type="predicted"/>
<evidence type="ECO:0000313" key="4">
    <source>
        <dbReference type="WBParaSite" id="NBR_0000795201-mRNA-1"/>
    </source>
</evidence>
<reference evidence="2 3" key="2">
    <citation type="submission" date="2018-11" db="EMBL/GenBank/DDBJ databases">
        <authorList>
            <consortium name="Pathogen Informatics"/>
        </authorList>
    </citation>
    <scope>NUCLEOTIDE SEQUENCE [LARGE SCALE GENOMIC DNA]</scope>
</reference>
<evidence type="ECO:0000256" key="1">
    <source>
        <dbReference type="SAM" id="MobiDB-lite"/>
    </source>
</evidence>
<evidence type="ECO:0000313" key="3">
    <source>
        <dbReference type="Proteomes" id="UP000271162"/>
    </source>
</evidence>
<reference evidence="4" key="1">
    <citation type="submission" date="2017-02" db="UniProtKB">
        <authorList>
            <consortium name="WormBaseParasite"/>
        </authorList>
    </citation>
    <scope>IDENTIFICATION</scope>
</reference>
<dbReference type="Proteomes" id="UP000271162">
    <property type="component" value="Unassembled WGS sequence"/>
</dbReference>
<feature type="compositionally biased region" description="Basic and acidic residues" evidence="1">
    <location>
        <begin position="1"/>
        <end position="12"/>
    </location>
</feature>
<organism evidence="4">
    <name type="scientific">Nippostrongylus brasiliensis</name>
    <name type="common">Rat hookworm</name>
    <dbReference type="NCBI Taxonomy" id="27835"/>
    <lineage>
        <taxon>Eukaryota</taxon>
        <taxon>Metazoa</taxon>
        <taxon>Ecdysozoa</taxon>
        <taxon>Nematoda</taxon>
        <taxon>Chromadorea</taxon>
        <taxon>Rhabditida</taxon>
        <taxon>Rhabditina</taxon>
        <taxon>Rhabditomorpha</taxon>
        <taxon>Strongyloidea</taxon>
        <taxon>Heligmosomidae</taxon>
        <taxon>Nippostrongylus</taxon>
    </lineage>
</organism>
<sequence>MAPAVDHYRSTRADSGQGALPASPVSLDRLVVGFHRQMLVFSMPSVVAVHDDHWYQWTTAKAGENEIEIFSVDEGPRFLQWNLERPRPAPLGTLRRLIPRYHERSRRVRRQFFPPYGGGFYPGWGFRRPAGLVGGQQVMIHTPLGPIGYTKVSGFGFG</sequence>
<dbReference type="EMBL" id="UYSL01019947">
    <property type="protein sequence ID" value="VDL71542.1"/>
    <property type="molecule type" value="Genomic_DNA"/>
</dbReference>
<name>A0A0N4XY24_NIPBR</name>
<dbReference type="WBParaSite" id="NBR_0000795201-mRNA-1">
    <property type="protein sequence ID" value="NBR_0000795201-mRNA-1"/>
    <property type="gene ID" value="NBR_0000795201"/>
</dbReference>
<accession>A0A0N4XY24</accession>